<dbReference type="SMART" id="SM00322">
    <property type="entry name" value="KH"/>
    <property type="match status" value="2"/>
</dbReference>
<feature type="domain" description="K Homology" evidence="4">
    <location>
        <begin position="132"/>
        <end position="207"/>
    </location>
</feature>
<dbReference type="PROSITE" id="PS50084">
    <property type="entry name" value="KH_TYPE_1"/>
    <property type="match status" value="2"/>
</dbReference>
<dbReference type="CDD" id="cd22460">
    <property type="entry name" value="KH-I_PEPPER_rpt2_like"/>
    <property type="match status" value="1"/>
</dbReference>
<reference evidence="5 6" key="1">
    <citation type="submission" date="2023-10" db="EMBL/GenBank/DDBJ databases">
        <authorList>
            <person name="Maclean D."/>
            <person name="Macfadyen A."/>
        </authorList>
    </citation>
    <scope>NUCLEOTIDE SEQUENCE [LARGE SCALE GENOMIC DNA]</scope>
</reference>
<comment type="caution">
    <text evidence="5">The sequence shown here is derived from an EMBL/GenBank/DDBJ whole genome shotgun (WGS) entry which is preliminary data.</text>
</comment>
<evidence type="ECO:0000256" key="3">
    <source>
        <dbReference type="SAM" id="MobiDB-lite"/>
    </source>
</evidence>
<dbReference type="AlphaFoldDB" id="A0AAV1HUZ8"/>
<dbReference type="EMBL" id="CAUYUE010000002">
    <property type="protein sequence ID" value="CAK0747604.1"/>
    <property type="molecule type" value="Genomic_DNA"/>
</dbReference>
<dbReference type="Pfam" id="PF00013">
    <property type="entry name" value="KH_1"/>
    <property type="match status" value="2"/>
</dbReference>
<feature type="compositionally biased region" description="Basic and acidic residues" evidence="3">
    <location>
        <begin position="1"/>
        <end position="20"/>
    </location>
</feature>
<proteinExistence type="predicted"/>
<dbReference type="SUPFAM" id="SSF54791">
    <property type="entry name" value="Eukaryotic type KH-domain (KH-domain type I)"/>
    <property type="match status" value="2"/>
</dbReference>
<sequence length="252" mass="26492">MKRGYDDGGQDMMKRPRYDDEAALGPDGKRLHTEMSAAIPGSETVYRLLVPAKKVGGVIGKAGVIVKQVRDETGARIRVVEGLPNSEERVIVISAPNMAGQPTHAAQDALNKVHVRVHERMDGDPHMTPAPNNLVTRMLVCHTQAGSIIGKAGSIIKEIREASGAFIKILPAEELPACALSNDRVVQISGDVNSLARALVMVSRQIRENPPKEKPGGAPPQVAAMIAGGPPAGFGGPAPAYGAPIAAGPAYR</sequence>
<evidence type="ECO:0000256" key="1">
    <source>
        <dbReference type="ARBA" id="ARBA00022737"/>
    </source>
</evidence>
<dbReference type="CDD" id="cd22459">
    <property type="entry name" value="KH-I_PEPPER_rpt1_like"/>
    <property type="match status" value="1"/>
</dbReference>
<organism evidence="5 6">
    <name type="scientific">Coccomyxa viridis</name>
    <dbReference type="NCBI Taxonomy" id="1274662"/>
    <lineage>
        <taxon>Eukaryota</taxon>
        <taxon>Viridiplantae</taxon>
        <taxon>Chlorophyta</taxon>
        <taxon>core chlorophytes</taxon>
        <taxon>Trebouxiophyceae</taxon>
        <taxon>Trebouxiophyceae incertae sedis</taxon>
        <taxon>Coccomyxaceae</taxon>
        <taxon>Coccomyxa</taxon>
    </lineage>
</organism>
<dbReference type="Proteomes" id="UP001314263">
    <property type="component" value="Unassembled WGS sequence"/>
</dbReference>
<dbReference type="InterPro" id="IPR004087">
    <property type="entry name" value="KH_dom"/>
</dbReference>
<keyword evidence="6" id="KW-1185">Reference proteome</keyword>
<feature type="domain" description="K Homology" evidence="4">
    <location>
        <begin position="42"/>
        <end position="114"/>
    </location>
</feature>
<dbReference type="Gene3D" id="3.30.1370.10">
    <property type="entry name" value="K Homology domain, type 1"/>
    <property type="match status" value="2"/>
</dbReference>
<name>A0AAV1HUZ8_9CHLO</name>
<gene>
    <name evidence="5" type="ORF">CVIRNUC_001777</name>
</gene>
<evidence type="ECO:0000259" key="4">
    <source>
        <dbReference type="SMART" id="SM00322"/>
    </source>
</evidence>
<dbReference type="InterPro" id="IPR036612">
    <property type="entry name" value="KH_dom_type_1_sf"/>
</dbReference>
<keyword evidence="1" id="KW-0677">Repeat</keyword>
<protein>
    <recommendedName>
        <fullName evidence="4">K Homology domain-containing protein</fullName>
    </recommendedName>
</protein>
<dbReference type="PANTHER" id="PTHR10288">
    <property type="entry name" value="KH DOMAIN CONTAINING RNA BINDING PROTEIN"/>
    <property type="match status" value="1"/>
</dbReference>
<feature type="region of interest" description="Disordered" evidence="3">
    <location>
        <begin position="1"/>
        <end position="29"/>
    </location>
</feature>
<evidence type="ECO:0000256" key="2">
    <source>
        <dbReference type="PROSITE-ProRule" id="PRU00117"/>
    </source>
</evidence>
<dbReference type="GO" id="GO:0003723">
    <property type="term" value="F:RNA binding"/>
    <property type="evidence" value="ECO:0007669"/>
    <property type="project" value="UniProtKB-UniRule"/>
</dbReference>
<keyword evidence="2" id="KW-0694">RNA-binding</keyword>
<dbReference type="InterPro" id="IPR004088">
    <property type="entry name" value="KH_dom_type_1"/>
</dbReference>
<evidence type="ECO:0000313" key="6">
    <source>
        <dbReference type="Proteomes" id="UP001314263"/>
    </source>
</evidence>
<evidence type="ECO:0000313" key="5">
    <source>
        <dbReference type="EMBL" id="CAK0747604.1"/>
    </source>
</evidence>
<accession>A0AAV1HUZ8</accession>